<dbReference type="Gene3D" id="1.10.10.10">
    <property type="entry name" value="Winged helix-like DNA-binding domain superfamily/Winged helix DNA-binding domain"/>
    <property type="match status" value="1"/>
</dbReference>
<dbReference type="InterPro" id="IPR036390">
    <property type="entry name" value="WH_DNA-bd_sf"/>
</dbReference>
<dbReference type="STRING" id="1642647.PSM36_2798"/>
<dbReference type="GO" id="GO:0003677">
    <property type="term" value="F:DNA binding"/>
    <property type="evidence" value="ECO:0007669"/>
    <property type="project" value="UniProtKB-KW"/>
</dbReference>
<dbReference type="PRINTS" id="PR00778">
    <property type="entry name" value="HTHARSR"/>
</dbReference>
<dbReference type="SUPFAM" id="SSF46785">
    <property type="entry name" value="Winged helix' DNA-binding domain"/>
    <property type="match status" value="1"/>
</dbReference>
<sequence>MNICSYICLNFFNMMEMEKETDVLERSKIDRSQFEEAAYILKALANETRLCVIMQLTRDGEKSVTGLMEQMDCEQSLLSHHLTDMRAKGILRCRKSGKNSFYSLSDKRFSNVLKCILDCGN</sequence>
<dbReference type="NCBIfam" id="NF033788">
    <property type="entry name" value="HTH_metalloreg"/>
    <property type="match status" value="1"/>
</dbReference>
<evidence type="ECO:0000259" key="4">
    <source>
        <dbReference type="PROSITE" id="PS50987"/>
    </source>
</evidence>
<dbReference type="SMART" id="SM00418">
    <property type="entry name" value="HTH_ARSR"/>
    <property type="match status" value="1"/>
</dbReference>
<dbReference type="InterPro" id="IPR051011">
    <property type="entry name" value="Metal_resp_trans_reg"/>
</dbReference>
<dbReference type="Pfam" id="PF01022">
    <property type="entry name" value="HTH_5"/>
    <property type="match status" value="1"/>
</dbReference>
<evidence type="ECO:0000313" key="5">
    <source>
        <dbReference type="EMBL" id="SCD21594.1"/>
    </source>
</evidence>
<dbReference type="PANTHER" id="PTHR43132">
    <property type="entry name" value="ARSENICAL RESISTANCE OPERON REPRESSOR ARSR-RELATED"/>
    <property type="match status" value="1"/>
</dbReference>
<dbReference type="KEGG" id="psac:PSM36_2798"/>
<dbReference type="PROSITE" id="PS50987">
    <property type="entry name" value="HTH_ARSR_2"/>
    <property type="match status" value="1"/>
</dbReference>
<gene>
    <name evidence="5" type="ORF">PSM36_2798</name>
</gene>
<evidence type="ECO:0000256" key="2">
    <source>
        <dbReference type="ARBA" id="ARBA00023125"/>
    </source>
</evidence>
<dbReference type="InterPro" id="IPR001845">
    <property type="entry name" value="HTH_ArsR_DNA-bd_dom"/>
</dbReference>
<dbReference type="PANTHER" id="PTHR43132:SF2">
    <property type="entry name" value="ARSENICAL RESISTANCE OPERON REPRESSOR ARSR-RELATED"/>
    <property type="match status" value="1"/>
</dbReference>
<accession>A0A1R3TD96</accession>
<dbReference type="EMBL" id="LT605205">
    <property type="protein sequence ID" value="SCD21594.1"/>
    <property type="molecule type" value="Genomic_DNA"/>
</dbReference>
<dbReference type="Proteomes" id="UP000187464">
    <property type="component" value="Chromosome I"/>
</dbReference>
<keyword evidence="2" id="KW-0238">DNA-binding</keyword>
<evidence type="ECO:0000313" key="6">
    <source>
        <dbReference type="Proteomes" id="UP000187464"/>
    </source>
</evidence>
<evidence type="ECO:0000256" key="3">
    <source>
        <dbReference type="ARBA" id="ARBA00023163"/>
    </source>
</evidence>
<dbReference type="CDD" id="cd00090">
    <property type="entry name" value="HTH_ARSR"/>
    <property type="match status" value="1"/>
</dbReference>
<dbReference type="InterPro" id="IPR036388">
    <property type="entry name" value="WH-like_DNA-bd_sf"/>
</dbReference>
<keyword evidence="6" id="KW-1185">Reference proteome</keyword>
<proteinExistence type="predicted"/>
<dbReference type="AlphaFoldDB" id="A0A1R3TD96"/>
<evidence type="ECO:0000256" key="1">
    <source>
        <dbReference type="ARBA" id="ARBA00023015"/>
    </source>
</evidence>
<organism evidence="5 6">
    <name type="scientific">Proteiniphilum saccharofermentans</name>
    <dbReference type="NCBI Taxonomy" id="1642647"/>
    <lineage>
        <taxon>Bacteria</taxon>
        <taxon>Pseudomonadati</taxon>
        <taxon>Bacteroidota</taxon>
        <taxon>Bacteroidia</taxon>
        <taxon>Bacteroidales</taxon>
        <taxon>Dysgonomonadaceae</taxon>
        <taxon>Proteiniphilum</taxon>
    </lineage>
</organism>
<reference evidence="5 6" key="1">
    <citation type="submission" date="2016-08" db="EMBL/GenBank/DDBJ databases">
        <authorList>
            <person name="Seilhamer J.J."/>
        </authorList>
    </citation>
    <scope>NUCLEOTIDE SEQUENCE [LARGE SCALE GENOMIC DNA]</scope>
    <source>
        <strain evidence="5">M3/6</strain>
    </source>
</reference>
<dbReference type="GO" id="GO:0003700">
    <property type="term" value="F:DNA-binding transcription factor activity"/>
    <property type="evidence" value="ECO:0007669"/>
    <property type="project" value="InterPro"/>
</dbReference>
<dbReference type="InterPro" id="IPR011991">
    <property type="entry name" value="ArsR-like_HTH"/>
</dbReference>
<keyword evidence="1" id="KW-0805">Transcription regulation</keyword>
<keyword evidence="3" id="KW-0804">Transcription</keyword>
<feature type="domain" description="HTH arsR-type" evidence="4">
    <location>
        <begin position="29"/>
        <end position="121"/>
    </location>
</feature>
<protein>
    <recommendedName>
        <fullName evidence="4">HTH arsR-type domain-containing protein</fullName>
    </recommendedName>
</protein>
<name>A0A1R3TD96_9BACT</name>